<dbReference type="Gene3D" id="2.130.10.10">
    <property type="entry name" value="YVTN repeat-like/Quinoprotein amine dehydrogenase"/>
    <property type="match status" value="2"/>
</dbReference>
<dbReference type="AlphaFoldDB" id="A0A8H6C077"/>
<comment type="subcellular location">
    <subcellularLocation>
        <location evidence="2 12">Nucleus</location>
    </subcellularLocation>
</comment>
<dbReference type="InterPro" id="IPR015943">
    <property type="entry name" value="WD40/YVTN_repeat-like_dom_sf"/>
</dbReference>
<dbReference type="FunFam" id="2.130.10.10:FF:000290">
    <property type="entry name" value="Protein HIR"/>
    <property type="match status" value="1"/>
</dbReference>
<dbReference type="SUPFAM" id="SSF101898">
    <property type="entry name" value="NHL repeat"/>
    <property type="match status" value="1"/>
</dbReference>
<evidence type="ECO:0000256" key="4">
    <source>
        <dbReference type="ARBA" id="ARBA00022491"/>
    </source>
</evidence>
<evidence type="ECO:0000256" key="10">
    <source>
        <dbReference type="ARBA" id="ARBA00023242"/>
    </source>
</evidence>
<dbReference type="GO" id="GO:0003714">
    <property type="term" value="F:transcription corepressor activity"/>
    <property type="evidence" value="ECO:0007669"/>
    <property type="project" value="EnsemblFungi"/>
</dbReference>
<keyword evidence="9 12" id="KW-0804">Transcription</keyword>
<evidence type="ECO:0000313" key="17">
    <source>
        <dbReference type="Proteomes" id="UP000536275"/>
    </source>
</evidence>
<evidence type="ECO:0000256" key="2">
    <source>
        <dbReference type="ARBA" id="ARBA00004123"/>
    </source>
</evidence>
<reference evidence="16 17" key="1">
    <citation type="submission" date="2020-03" db="EMBL/GenBank/DDBJ databases">
        <title>FDA dAtabase for Regulatory Grade micrObial Sequences (FDA-ARGOS): Supporting development and validation of Infectious Disease Dx tests.</title>
        <authorList>
            <person name="Campos J."/>
            <person name="Goldberg B."/>
            <person name="Tallon L."/>
            <person name="Sadzewicz L."/>
            <person name="Vavikolanu K."/>
            <person name="Mehta A."/>
            <person name="Aluvathingal J."/>
            <person name="Nadendla S."/>
            <person name="Nandy P."/>
            <person name="Geyer C."/>
            <person name="Yan Y."/>
            <person name="Sichtig H."/>
        </authorList>
    </citation>
    <scope>NUCLEOTIDE SEQUENCE [LARGE SCALE GENOMIC DNA]</scope>
    <source>
        <strain evidence="16 17">FDAARGOS_656</strain>
    </source>
</reference>
<dbReference type="GO" id="GO:1905268">
    <property type="term" value="P:negative regulation of chromatin organization"/>
    <property type="evidence" value="ECO:0007669"/>
    <property type="project" value="EnsemblFungi"/>
</dbReference>
<evidence type="ECO:0000256" key="11">
    <source>
        <dbReference type="PROSITE-ProRule" id="PRU00221"/>
    </source>
</evidence>
<dbReference type="PROSITE" id="PS00678">
    <property type="entry name" value="WD_REPEATS_1"/>
    <property type="match status" value="1"/>
</dbReference>
<dbReference type="GO" id="GO:0000775">
    <property type="term" value="C:chromosome, centromeric region"/>
    <property type="evidence" value="ECO:0007669"/>
    <property type="project" value="EnsemblFungi"/>
</dbReference>
<evidence type="ECO:0000256" key="7">
    <source>
        <dbReference type="ARBA" id="ARBA00022853"/>
    </source>
</evidence>
<comment type="function">
    <text evidence="1 12">Required for replication-independent chromatin assembly and for the periodic repression of histone gene transcription during the cell cycle.</text>
</comment>
<organism evidence="16 17">
    <name type="scientific">Candida albicans</name>
    <name type="common">Yeast</name>
    <dbReference type="NCBI Taxonomy" id="5476"/>
    <lineage>
        <taxon>Eukaryota</taxon>
        <taxon>Fungi</taxon>
        <taxon>Dikarya</taxon>
        <taxon>Ascomycota</taxon>
        <taxon>Saccharomycotina</taxon>
        <taxon>Pichiomycetes</taxon>
        <taxon>Debaryomycetaceae</taxon>
        <taxon>Candida/Lodderomyces clade</taxon>
        <taxon>Candida</taxon>
    </lineage>
</organism>
<feature type="region of interest" description="Disordered" evidence="13">
    <location>
        <begin position="532"/>
        <end position="552"/>
    </location>
</feature>
<evidence type="ECO:0000256" key="6">
    <source>
        <dbReference type="ARBA" id="ARBA00022737"/>
    </source>
</evidence>
<dbReference type="SMART" id="SM00320">
    <property type="entry name" value="WD40"/>
    <property type="match status" value="6"/>
</dbReference>
<dbReference type="Pfam" id="PF24105">
    <property type="entry name" value="Beta-prop_CAF1B_HIR1"/>
    <property type="match status" value="1"/>
</dbReference>
<dbReference type="GO" id="GO:0031491">
    <property type="term" value="F:nucleosome binding"/>
    <property type="evidence" value="ECO:0007669"/>
    <property type="project" value="EnsemblFungi"/>
</dbReference>
<dbReference type="InterPro" id="IPR001680">
    <property type="entry name" value="WD40_rpt"/>
</dbReference>
<dbReference type="PROSITE" id="PS50294">
    <property type="entry name" value="WD_REPEATS_REGION"/>
    <property type="match status" value="3"/>
</dbReference>
<accession>A0A8H6C077</accession>
<feature type="repeat" description="WD" evidence="11">
    <location>
        <begin position="145"/>
        <end position="186"/>
    </location>
</feature>
<evidence type="ECO:0000256" key="8">
    <source>
        <dbReference type="ARBA" id="ARBA00023015"/>
    </source>
</evidence>
<evidence type="ECO:0000259" key="14">
    <source>
        <dbReference type="Pfam" id="PF07569"/>
    </source>
</evidence>
<proteinExistence type="inferred from homology"/>
<evidence type="ECO:0000256" key="5">
    <source>
        <dbReference type="ARBA" id="ARBA00022574"/>
    </source>
</evidence>
<name>A0A8H6C077_CANAX</name>
<dbReference type="Pfam" id="PF07569">
    <property type="entry name" value="Hira"/>
    <property type="match status" value="1"/>
</dbReference>
<feature type="domain" description="CAF1B/HIR1 beta-propeller" evidence="15">
    <location>
        <begin position="84"/>
        <end position="386"/>
    </location>
</feature>
<evidence type="ECO:0000256" key="12">
    <source>
        <dbReference type="RuleBase" id="RU364014"/>
    </source>
</evidence>
<keyword evidence="5 11" id="KW-0853">WD repeat</keyword>
<keyword evidence="10 12" id="KW-0539">Nucleus</keyword>
<dbReference type="PANTHER" id="PTHR13831:SF0">
    <property type="entry name" value="PROTEIN HIRA"/>
    <property type="match status" value="1"/>
</dbReference>
<evidence type="ECO:0000256" key="9">
    <source>
        <dbReference type="ARBA" id="ARBA00023163"/>
    </source>
</evidence>
<evidence type="ECO:0000259" key="15">
    <source>
        <dbReference type="Pfam" id="PF24105"/>
    </source>
</evidence>
<dbReference type="GO" id="GO:0003677">
    <property type="term" value="F:DNA binding"/>
    <property type="evidence" value="ECO:0007669"/>
    <property type="project" value="EnsemblFungi"/>
</dbReference>
<dbReference type="GO" id="GO:0005634">
    <property type="term" value="C:nucleus"/>
    <property type="evidence" value="ECO:0007669"/>
    <property type="project" value="UniProtKB-SubCell"/>
</dbReference>
<evidence type="ECO:0000313" key="16">
    <source>
        <dbReference type="EMBL" id="KAF6068897.1"/>
    </source>
</evidence>
<feature type="domain" description="Protein HIRA-like C-terminal" evidence="14">
    <location>
        <begin position="742"/>
        <end position="849"/>
    </location>
</feature>
<dbReference type="InterPro" id="IPR031120">
    <property type="entry name" value="HIR1-like"/>
</dbReference>
<keyword evidence="4 12" id="KW-0678">Repressor</keyword>
<dbReference type="FunFam" id="2.130.10.10:FF:001073">
    <property type="entry name" value="Protein HIR"/>
    <property type="match status" value="1"/>
</dbReference>
<dbReference type="Proteomes" id="UP000536275">
    <property type="component" value="Unassembled WGS sequence"/>
</dbReference>
<feature type="compositionally biased region" description="Acidic residues" evidence="13">
    <location>
        <begin position="538"/>
        <end position="550"/>
    </location>
</feature>
<evidence type="ECO:0000256" key="13">
    <source>
        <dbReference type="SAM" id="MobiDB-lite"/>
    </source>
</evidence>
<dbReference type="SUPFAM" id="SSF50978">
    <property type="entry name" value="WD40 repeat-like"/>
    <property type="match status" value="1"/>
</dbReference>
<dbReference type="InterPro" id="IPR019015">
    <property type="entry name" value="HIRA_B_motif"/>
</dbReference>
<dbReference type="InterPro" id="IPR055410">
    <property type="entry name" value="Beta-prop_CAF1B_HIR1"/>
</dbReference>
<dbReference type="GO" id="GO:0042802">
    <property type="term" value="F:identical protein binding"/>
    <property type="evidence" value="ECO:0007669"/>
    <property type="project" value="EnsemblFungi"/>
</dbReference>
<gene>
    <name evidence="16" type="primary">HIR1</name>
    <name evidence="16" type="ORF">FOB64_003746</name>
</gene>
<dbReference type="Pfam" id="PF09453">
    <property type="entry name" value="HIRA_B"/>
    <property type="match status" value="1"/>
</dbReference>
<feature type="repeat" description="WD" evidence="11">
    <location>
        <begin position="187"/>
        <end position="218"/>
    </location>
</feature>
<dbReference type="Pfam" id="PF00400">
    <property type="entry name" value="WD40"/>
    <property type="match status" value="1"/>
</dbReference>
<dbReference type="InterPro" id="IPR011494">
    <property type="entry name" value="HIRA-like_C"/>
</dbReference>
<dbReference type="InterPro" id="IPR019775">
    <property type="entry name" value="WD40_repeat_CS"/>
</dbReference>
<evidence type="ECO:0000256" key="3">
    <source>
        <dbReference type="ARBA" id="ARBA00007306"/>
    </source>
</evidence>
<dbReference type="SMR" id="A0A8H6C077"/>
<feature type="repeat" description="WD" evidence="11">
    <location>
        <begin position="13"/>
        <end position="54"/>
    </location>
</feature>
<keyword evidence="7 12" id="KW-0156">Chromatin regulator</keyword>
<feature type="repeat" description="WD" evidence="11">
    <location>
        <begin position="87"/>
        <end position="128"/>
    </location>
</feature>
<keyword evidence="6 12" id="KW-0677">Repeat</keyword>
<dbReference type="EMBL" id="JABWAD010000050">
    <property type="protein sequence ID" value="KAF6068897.1"/>
    <property type="molecule type" value="Genomic_DNA"/>
</dbReference>
<dbReference type="GO" id="GO:0006334">
    <property type="term" value="P:nucleosome assembly"/>
    <property type="evidence" value="ECO:0007669"/>
    <property type="project" value="EnsemblFungi"/>
</dbReference>
<dbReference type="GO" id="GO:0006368">
    <property type="term" value="P:transcription elongation by RNA polymerase II"/>
    <property type="evidence" value="ECO:0007669"/>
    <property type="project" value="EnsemblFungi"/>
</dbReference>
<comment type="similarity">
    <text evidence="3 12">Belongs to the WD repeat HIR1 family.</text>
</comment>
<dbReference type="PANTHER" id="PTHR13831">
    <property type="entry name" value="MEMBER OF THE HIR1 FAMILY OF WD-REPEAT PROTEINS"/>
    <property type="match status" value="1"/>
</dbReference>
<keyword evidence="8 12" id="KW-0805">Transcription regulation</keyword>
<dbReference type="GO" id="GO:0016480">
    <property type="term" value="P:negative regulation of transcription by RNA polymerase III"/>
    <property type="evidence" value="ECO:0007669"/>
    <property type="project" value="EnsemblFungi"/>
</dbReference>
<evidence type="ECO:0000256" key="1">
    <source>
        <dbReference type="ARBA" id="ARBA00002677"/>
    </source>
</evidence>
<dbReference type="GO" id="GO:0000785">
    <property type="term" value="C:chromatin"/>
    <property type="evidence" value="ECO:0007669"/>
    <property type="project" value="TreeGrafter"/>
</dbReference>
<comment type="caution">
    <text evidence="16">The sequence shown here is derived from an EMBL/GenBank/DDBJ whole genome shotgun (WGS) entry which is preliminary data.</text>
</comment>
<dbReference type="GO" id="GO:0000417">
    <property type="term" value="C:HIR complex"/>
    <property type="evidence" value="ECO:0007669"/>
    <property type="project" value="EnsemblFungi"/>
</dbReference>
<dbReference type="GO" id="GO:0000122">
    <property type="term" value="P:negative regulation of transcription by RNA polymerase II"/>
    <property type="evidence" value="ECO:0007669"/>
    <property type="project" value="EnsemblFungi"/>
</dbReference>
<dbReference type="PROSITE" id="PS50082">
    <property type="entry name" value="WD_REPEATS_2"/>
    <property type="match status" value="4"/>
</dbReference>
<protein>
    <recommendedName>
        <fullName evidence="12">Protein HIR</fullName>
    </recommendedName>
</protein>
<dbReference type="InterPro" id="IPR036322">
    <property type="entry name" value="WD40_repeat_dom_sf"/>
</dbReference>
<sequence length="907" mass="102369">MQILKIPWFGHKTENKTVECYAVTINKDGTRLASGGLDGNVKIWDLTTINVFYKMADQPHKSKKDSTSTKLEESLPDKSLRRPLCSMSRHNGVVTSLKFSPDGRWLASGSDDKICLIWEKDNTQIAKSFGTDEHDLEHWTVRKRLVAHDNDIQDICWSPDGNLLVTVGLDRSVIIWNALTFEKIKRYDIHQSMVKGIVFDPANKFFATASDDRTVRIFRYYKKLNEYNNYEFQMEHVVVDPFKKSPLTSYFRRMSWSPDGQHIAVPNATNGPVPSVAIINRGNWGSDISLIGHEAPVEVCSFSPTLFQIADTPANEEIKFQTVVATGGQDRTLAIWSTCNSRPIVVCSDIVDSSITDICWSPDGETLYFSCLDGSITGVKFGARELGQPVKEDLIDQQLNRYGADRESTILPESVEQLQLEEQSKDSRAISIRRMMPIQEAKPEQTPPISTPASAAIDIERLRKQTVTMTKSGKKRVAPLLVSTSAAPKNVLQKPLEKKRRTKSSSKISQAAYLLPKMGVQTTVHGIKKKAESMSNDTEVEENNDNDDIGENVMANTNSVSDAALKRQRNRRKRKLMELKYPSSFKYISNLPEGLFNNHTLQNIEINKIYKAHSKHKDISAEISSSTAVEIDEDLVFSVVFRVFDHMRKENEVLGQTSGRIRTTIEVRNGKPWDDDISDRDFDDATKVIVTEEGNDKREYCLFFPFRVQHVLPIILNDVLKYYVLCSFHGSVQIISADTGSYRCPTFELGESVVTMRHSQGYMLVLTSSGLFYSWDLKAMKVTMTGISIAAILNNYEIGGKIVVSPIVRGLEINPQDGSPLVLLDMTNDIYGYSIDLQCWVKTVDSWYYGVGADKDLDVVLTGLVKKSKMSYEEDKVTEKIFTYKFDSSNDLEDAMRKRGQELLDLI</sequence>